<evidence type="ECO:0000313" key="2">
    <source>
        <dbReference type="EMBL" id="BBY21233.1"/>
    </source>
</evidence>
<accession>A0A7I7Q4N7</accession>
<feature type="region of interest" description="Disordered" evidence="1">
    <location>
        <begin position="1"/>
        <end position="49"/>
    </location>
</feature>
<proteinExistence type="predicted"/>
<reference evidence="2 3" key="1">
    <citation type="journal article" date="2019" name="Emerg. Microbes Infect.">
        <title>Comprehensive subspecies identification of 175 nontuberculous mycobacteria species based on 7547 genomic profiles.</title>
        <authorList>
            <person name="Matsumoto Y."/>
            <person name="Kinjo T."/>
            <person name="Motooka D."/>
            <person name="Nabeya D."/>
            <person name="Jung N."/>
            <person name="Uechi K."/>
            <person name="Horii T."/>
            <person name="Iida T."/>
            <person name="Fujita J."/>
            <person name="Nakamura S."/>
        </authorList>
    </citation>
    <scope>NUCLEOTIDE SEQUENCE [LARGE SCALE GENOMIC DNA]</scope>
    <source>
        <strain evidence="2 3">JCM 17783</strain>
    </source>
</reference>
<dbReference type="AlphaFoldDB" id="A0A7I7Q4N7"/>
<dbReference type="KEGG" id="msto:MSTO_14380"/>
<sequence length="49" mass="5758">MNQPKEPEDATKSTEEQRQHQEQLEHQHEDPDAPGLHQSQRNVPDETTR</sequence>
<evidence type="ECO:0000256" key="1">
    <source>
        <dbReference type="SAM" id="MobiDB-lite"/>
    </source>
</evidence>
<keyword evidence="3" id="KW-1185">Reference proteome</keyword>
<dbReference type="EMBL" id="AP022587">
    <property type="protein sequence ID" value="BBY21233.1"/>
    <property type="molecule type" value="Genomic_DNA"/>
</dbReference>
<dbReference type="RefSeq" id="WP_163787989.1">
    <property type="nucleotide sequence ID" value="NZ_AP022587.1"/>
</dbReference>
<organism evidence="2 3">
    <name type="scientific">Mycobacterium stomatepiae</name>
    <dbReference type="NCBI Taxonomy" id="470076"/>
    <lineage>
        <taxon>Bacteria</taxon>
        <taxon>Bacillati</taxon>
        <taxon>Actinomycetota</taxon>
        <taxon>Actinomycetes</taxon>
        <taxon>Mycobacteriales</taxon>
        <taxon>Mycobacteriaceae</taxon>
        <taxon>Mycobacterium</taxon>
        <taxon>Mycobacterium simiae complex</taxon>
    </lineage>
</organism>
<protein>
    <submittedName>
        <fullName evidence="2">Uncharacterized protein</fullName>
    </submittedName>
</protein>
<gene>
    <name evidence="2" type="ORF">MSTO_14380</name>
</gene>
<dbReference type="Proteomes" id="UP000467130">
    <property type="component" value="Chromosome"/>
</dbReference>
<name>A0A7I7Q4N7_9MYCO</name>
<evidence type="ECO:0000313" key="3">
    <source>
        <dbReference type="Proteomes" id="UP000467130"/>
    </source>
</evidence>
<feature type="compositionally biased region" description="Basic and acidic residues" evidence="1">
    <location>
        <begin position="1"/>
        <end position="31"/>
    </location>
</feature>